<feature type="compositionally biased region" description="Basic and acidic residues" evidence="1">
    <location>
        <begin position="367"/>
        <end position="382"/>
    </location>
</feature>
<evidence type="ECO:0000259" key="2">
    <source>
        <dbReference type="Pfam" id="PF14111"/>
    </source>
</evidence>
<dbReference type="Gramene" id="OIT28903">
    <property type="protein sequence ID" value="OIT28903"/>
    <property type="gene ID" value="A4A49_38525"/>
</dbReference>
<dbReference type="STRING" id="49451.A0A314KHW5"/>
<feature type="compositionally biased region" description="Basic residues" evidence="1">
    <location>
        <begin position="385"/>
        <end position="394"/>
    </location>
</feature>
<dbReference type="InterPro" id="IPR025558">
    <property type="entry name" value="DUF4283"/>
</dbReference>
<dbReference type="Pfam" id="PF14111">
    <property type="entry name" value="DUF4283"/>
    <property type="match status" value="1"/>
</dbReference>
<evidence type="ECO:0000313" key="4">
    <source>
        <dbReference type="Proteomes" id="UP000187609"/>
    </source>
</evidence>
<feature type="region of interest" description="Disordered" evidence="1">
    <location>
        <begin position="314"/>
        <end position="349"/>
    </location>
</feature>
<dbReference type="Gene3D" id="3.60.10.10">
    <property type="entry name" value="Endonuclease/exonuclease/phosphatase"/>
    <property type="match status" value="1"/>
</dbReference>
<gene>
    <name evidence="3" type="ORF">A4A49_38525</name>
</gene>
<accession>A0A314KHW5</accession>
<feature type="compositionally biased region" description="Polar residues" evidence="1">
    <location>
        <begin position="277"/>
        <end position="290"/>
    </location>
</feature>
<evidence type="ECO:0000256" key="1">
    <source>
        <dbReference type="SAM" id="MobiDB-lite"/>
    </source>
</evidence>
<name>A0A314KHW5_NICAT</name>
<evidence type="ECO:0000313" key="3">
    <source>
        <dbReference type="EMBL" id="OIT28903.1"/>
    </source>
</evidence>
<dbReference type="InterPro" id="IPR040256">
    <property type="entry name" value="At4g02000-like"/>
</dbReference>
<sequence length="786" mass="90960">MVSKPTFGATVQTNLQSPDTSAMVEIQHGTQLGKLAIFFKAEDYFVNLAKECRFTIIGKFYQGKSSTEEIRKTFIRQFQLTASVRTAYFDPKHVYLDFANDVDYNHVFAKDYIDIGDAPMKILNWAPDFKPEEETSIVPVWILIHQLPWHSIRWNIISTLVQDVGAVVAPDMATYSKSRGNVAKVKVEIDLLKPRLDQIWLGHYESQYRNKIKDERIKAQKEAQLDKENEQKTDKPKDDGFQTVSKKKAAKVRLQNNIQMKMPKKPDGHNQEEQRLNETQPKNQQAANQDQRAKARIGIVINEPTEVQKIHMMEDVPESSFEDDGEEDSTEDGDYEDEMSTEESDEFESVYSEMEVNVSSEMDKIVERTHLSPRGRGRDRSNAYKGRHNSRGRGGRFTYQQAVVIPAKPLQLMNLFTKRTNWTSSELCWAMVMLMPISIAKIWIFWSNELNYNMVEESDQQVTCIIEWMGLNILVTSVYAKCEAVMRELWNKLRDISQNYKLPLYIDGDFNCIIDPSEKRGVNLHRMSKSMPMIQFIMDCDLIDPGFSGSQFIWCNGWAPNKRVWKRLDRVLVKQDWMNNYDSTSVNHLTRTGSDHSPLLTIAKNTSQPTTKYFRFLDFWTNEEGFKEVEKQAWDIEVHGSPMWKFHLKLKNTCRAYKNEEAIWKQKSGIKWFVEGEVNSKFFHSIVKGRRKRLAIKKIRLNDGNWIVGDDHIANEAISFFQNQFTREYTDSNLSILNCIPKVINEMDNSDLTANPTMEELKAVVFSLSPSSAPGPYGLSGKFYHS</sequence>
<feature type="compositionally biased region" description="Basic and acidic residues" evidence="1">
    <location>
        <begin position="264"/>
        <end position="276"/>
    </location>
</feature>
<dbReference type="AlphaFoldDB" id="A0A314KHW5"/>
<feature type="region of interest" description="Disordered" evidence="1">
    <location>
        <begin position="222"/>
        <end position="295"/>
    </location>
</feature>
<proteinExistence type="predicted"/>
<dbReference type="Proteomes" id="UP000187609">
    <property type="component" value="Unassembled WGS sequence"/>
</dbReference>
<reference evidence="3" key="1">
    <citation type="submission" date="2016-11" db="EMBL/GenBank/DDBJ databases">
        <title>The genome of Nicotiana attenuata.</title>
        <authorList>
            <person name="Xu S."/>
            <person name="Brockmoeller T."/>
            <person name="Gaquerel E."/>
            <person name="Navarro A."/>
            <person name="Kuhl H."/>
            <person name="Gase K."/>
            <person name="Ling Z."/>
            <person name="Zhou W."/>
            <person name="Kreitzer C."/>
            <person name="Stanke M."/>
            <person name="Tang H."/>
            <person name="Lyons E."/>
            <person name="Pandey P."/>
            <person name="Pandey S.P."/>
            <person name="Timmermann B."/>
            <person name="Baldwin I.T."/>
        </authorList>
    </citation>
    <scope>NUCLEOTIDE SEQUENCE [LARGE SCALE GENOMIC DNA]</scope>
    <source>
        <strain evidence="3">UT</strain>
    </source>
</reference>
<feature type="compositionally biased region" description="Basic and acidic residues" evidence="1">
    <location>
        <begin position="222"/>
        <end position="240"/>
    </location>
</feature>
<feature type="domain" description="DUF4283" evidence="2">
    <location>
        <begin position="49"/>
        <end position="133"/>
    </location>
</feature>
<dbReference type="PANTHER" id="PTHR31286:SF177">
    <property type="entry name" value="ENDONUCLEASE_EXONUCLEASE_PHOSPHATASE"/>
    <property type="match status" value="1"/>
</dbReference>
<keyword evidence="4" id="KW-1185">Reference proteome</keyword>
<comment type="caution">
    <text evidence="3">The sequence shown here is derived from an EMBL/GenBank/DDBJ whole genome shotgun (WGS) entry which is preliminary data.</text>
</comment>
<dbReference type="PANTHER" id="PTHR31286">
    <property type="entry name" value="GLYCINE-RICH CELL WALL STRUCTURAL PROTEIN 1.8-LIKE"/>
    <property type="match status" value="1"/>
</dbReference>
<dbReference type="EMBL" id="MJEQ01001917">
    <property type="protein sequence ID" value="OIT28903.1"/>
    <property type="molecule type" value="Genomic_DNA"/>
</dbReference>
<feature type="compositionally biased region" description="Acidic residues" evidence="1">
    <location>
        <begin position="315"/>
        <end position="348"/>
    </location>
</feature>
<feature type="region of interest" description="Disordered" evidence="1">
    <location>
        <begin position="367"/>
        <end position="394"/>
    </location>
</feature>
<dbReference type="SUPFAM" id="SSF56219">
    <property type="entry name" value="DNase I-like"/>
    <property type="match status" value="1"/>
</dbReference>
<organism evidence="3 4">
    <name type="scientific">Nicotiana attenuata</name>
    <name type="common">Coyote tobacco</name>
    <dbReference type="NCBI Taxonomy" id="49451"/>
    <lineage>
        <taxon>Eukaryota</taxon>
        <taxon>Viridiplantae</taxon>
        <taxon>Streptophyta</taxon>
        <taxon>Embryophyta</taxon>
        <taxon>Tracheophyta</taxon>
        <taxon>Spermatophyta</taxon>
        <taxon>Magnoliopsida</taxon>
        <taxon>eudicotyledons</taxon>
        <taxon>Gunneridae</taxon>
        <taxon>Pentapetalae</taxon>
        <taxon>asterids</taxon>
        <taxon>lamiids</taxon>
        <taxon>Solanales</taxon>
        <taxon>Solanaceae</taxon>
        <taxon>Nicotianoideae</taxon>
        <taxon>Nicotianeae</taxon>
        <taxon>Nicotiana</taxon>
    </lineage>
</organism>
<protein>
    <recommendedName>
        <fullName evidence="2">DUF4283 domain-containing protein</fullName>
    </recommendedName>
</protein>
<dbReference type="InterPro" id="IPR036691">
    <property type="entry name" value="Endo/exonu/phosph_ase_sf"/>
</dbReference>